<dbReference type="PROSITE" id="PS51094">
    <property type="entry name" value="PTS_EIIA_TYPE_2"/>
    <property type="match status" value="1"/>
</dbReference>
<keyword evidence="2" id="KW-0813">Transport</keyword>
<evidence type="ECO:0000256" key="4">
    <source>
        <dbReference type="ARBA" id="ARBA00022679"/>
    </source>
</evidence>
<dbReference type="GO" id="GO:0016301">
    <property type="term" value="F:kinase activity"/>
    <property type="evidence" value="ECO:0007669"/>
    <property type="project" value="UniProtKB-KW"/>
</dbReference>
<dbReference type="GO" id="GO:0009401">
    <property type="term" value="P:phosphoenolpyruvate-dependent sugar phosphotransferase system"/>
    <property type="evidence" value="ECO:0007669"/>
    <property type="project" value="UniProtKB-KW"/>
</dbReference>
<keyword evidence="4" id="KW-0808">Transferase</keyword>
<dbReference type="SUPFAM" id="SSF55804">
    <property type="entry name" value="Phoshotransferase/anion transport protein"/>
    <property type="match status" value="1"/>
</dbReference>
<evidence type="ECO:0000313" key="8">
    <source>
        <dbReference type="EMBL" id="TVZ71840.1"/>
    </source>
</evidence>
<dbReference type="PANTHER" id="PTHR36203">
    <property type="entry name" value="ASCORBATE-SPECIFIC PTS SYSTEM EIIA COMPONENT"/>
    <property type="match status" value="1"/>
</dbReference>
<dbReference type="PANTHER" id="PTHR36203:SF4">
    <property type="entry name" value="MANNITOL-SPECIFIC CRYPTIC PHOSPHOTRANSFERASE ENZYME IIA COMPONENT"/>
    <property type="match status" value="1"/>
</dbReference>
<dbReference type="Gene3D" id="3.40.930.10">
    <property type="entry name" value="Mannitol-specific EII, Chain A"/>
    <property type="match status" value="1"/>
</dbReference>
<protein>
    <submittedName>
        <fullName evidence="8">PTS system IIA component (Fru family)</fullName>
    </submittedName>
</protein>
<evidence type="ECO:0000256" key="3">
    <source>
        <dbReference type="ARBA" id="ARBA00022490"/>
    </source>
</evidence>
<dbReference type="InterPro" id="IPR016152">
    <property type="entry name" value="PTrfase/Anion_transptr"/>
</dbReference>
<dbReference type="Pfam" id="PF00359">
    <property type="entry name" value="PTS_EIIA_2"/>
    <property type="match status" value="1"/>
</dbReference>
<evidence type="ECO:0000256" key="6">
    <source>
        <dbReference type="ARBA" id="ARBA00022777"/>
    </source>
</evidence>
<evidence type="ECO:0000256" key="1">
    <source>
        <dbReference type="ARBA" id="ARBA00004496"/>
    </source>
</evidence>
<organism evidence="8">
    <name type="scientific">Serratia fonticola</name>
    <dbReference type="NCBI Taxonomy" id="47917"/>
    <lineage>
        <taxon>Bacteria</taxon>
        <taxon>Pseudomonadati</taxon>
        <taxon>Pseudomonadota</taxon>
        <taxon>Gammaproteobacteria</taxon>
        <taxon>Enterobacterales</taxon>
        <taxon>Yersiniaceae</taxon>
        <taxon>Serratia</taxon>
    </lineage>
</organism>
<reference evidence="8" key="1">
    <citation type="submission" date="2019-06" db="EMBL/GenBank/DDBJ databases">
        <authorList>
            <person name="Deangelis K."/>
            <person name="Huntemann M."/>
            <person name="Clum A."/>
            <person name="Pillay M."/>
            <person name="Palaniappan K."/>
            <person name="Varghese N."/>
            <person name="Mikhailova N."/>
            <person name="Stamatis D."/>
            <person name="Reddy T."/>
            <person name="Daum C."/>
            <person name="Shapiro N."/>
            <person name="Ivanova N."/>
            <person name="Kyrpides N."/>
            <person name="Woyke T."/>
        </authorList>
    </citation>
    <scope>NUCLEOTIDE SEQUENCE [LARGE SCALE GENOMIC DNA]</scope>
    <source>
        <strain evidence="8">128R</strain>
    </source>
</reference>
<dbReference type="GO" id="GO:0005737">
    <property type="term" value="C:cytoplasm"/>
    <property type="evidence" value="ECO:0007669"/>
    <property type="project" value="UniProtKB-SubCell"/>
</dbReference>
<keyword evidence="3" id="KW-0963">Cytoplasm</keyword>
<gene>
    <name evidence="8" type="ORF">FHU10_4494</name>
</gene>
<evidence type="ECO:0000256" key="2">
    <source>
        <dbReference type="ARBA" id="ARBA00022448"/>
    </source>
</evidence>
<dbReference type="AlphaFoldDB" id="A0A542BPX9"/>
<dbReference type="OrthoDB" id="1634238at2"/>
<keyword evidence="6" id="KW-0418">Kinase</keyword>
<comment type="subcellular location">
    <subcellularLocation>
        <location evidence="1">Cytoplasm</location>
    </subcellularLocation>
</comment>
<evidence type="ECO:0000259" key="7">
    <source>
        <dbReference type="PROSITE" id="PS51094"/>
    </source>
</evidence>
<evidence type="ECO:0000256" key="5">
    <source>
        <dbReference type="ARBA" id="ARBA00022683"/>
    </source>
</evidence>
<proteinExistence type="predicted"/>
<comment type="caution">
    <text evidence="8">The sequence shown here is derived from an EMBL/GenBank/DDBJ whole genome shotgun (WGS) entry which is preliminary data.</text>
</comment>
<dbReference type="CDD" id="cd00211">
    <property type="entry name" value="PTS_IIA_fru"/>
    <property type="match status" value="1"/>
</dbReference>
<reference evidence="8" key="2">
    <citation type="submission" date="2019-08" db="EMBL/GenBank/DDBJ databases">
        <title>Investigation of anaerobic lignin degradation for improved lignocellulosic biofuels.</title>
        <authorList>
            <person name="Deangelis K.PhD."/>
        </authorList>
    </citation>
    <scope>NUCLEOTIDE SEQUENCE [LARGE SCALE GENOMIC DNA]</scope>
    <source>
        <strain evidence="8">128R</strain>
    </source>
</reference>
<name>A0A542BPX9_SERFO</name>
<dbReference type="EMBL" id="VISQ01000001">
    <property type="protein sequence ID" value="TVZ71840.1"/>
    <property type="molecule type" value="Genomic_DNA"/>
</dbReference>
<keyword evidence="5" id="KW-0598">Phosphotransferase system</keyword>
<dbReference type="InterPro" id="IPR051351">
    <property type="entry name" value="Ascorbate-PTS_EIIA_comp"/>
</dbReference>
<feature type="domain" description="PTS EIIA type-2" evidence="7">
    <location>
        <begin position="6"/>
        <end position="148"/>
    </location>
</feature>
<accession>A0A542BPX9</accession>
<sequence length="148" mass="16619">MNGLINYFTNNAFTVSHQRCDWEQAIDLSMNPLLENNIIELRYVKAIKESTRLNGAYYILTPEVAMPHARPEEGALSTALTLTVLPEGVYFNEDNPQVKILIGLAAKNADCHINAIQLLSEMFCDDHAVEQLIQAKDASAIKEIILRF</sequence>
<dbReference type="InterPro" id="IPR002178">
    <property type="entry name" value="PTS_EIIA_type-2_dom"/>
</dbReference>